<sequence length="243" mass="27628">MLRLEMRDNIDKIVKEMRGLSRSKVPLAAAKALTFTAERVQAAEKAELARVFDRPTRWTLNSIFKRSATPNRLFARVWVKDEASSGVPASKYLPVHIDGGNRPHKRFEKALIHYGLMPADMYAVPGRRARMDGNGNISRGQIVQILSALGAAERVSGFMANRTQRSRRRNRNAPEYFAGRPGNGTGPMGIWQRVGSGARPILIFVKRPTYRRRFDFYGIANRVARVEFEPLFRRALAREMERS</sequence>
<comment type="caution">
    <text evidence="1">The sequence shown here is derived from an EMBL/GenBank/DDBJ whole genome shotgun (WGS) entry which is preliminary data.</text>
</comment>
<dbReference type="RefSeq" id="WP_038848251.1">
    <property type="nucleotide sequence ID" value="NZ_ASGY01000146.1"/>
</dbReference>
<reference evidence="1 2" key="1">
    <citation type="journal article" date="2013" name="Genome Announc.">
        <title>Draft Genome Sequence of Pseudomonas fluorescens LMG 5329, a White Line-Inducing Principle-Producing Bioindicator for the Mushroom Pathogen Pseudomonas tolaasii.</title>
        <authorList>
            <person name="Ghequire M.G."/>
            <person name="Rokni-Zadeh H."/>
            <person name="Zarrineh P."/>
            <person name="De Mot R."/>
        </authorList>
    </citation>
    <scope>NUCLEOTIDE SEQUENCE [LARGE SCALE GENOMIC DNA]</scope>
    <source>
        <strain evidence="1 2">LMG 5329</strain>
    </source>
</reference>
<proteinExistence type="predicted"/>
<dbReference type="Proteomes" id="UP000030060">
    <property type="component" value="Unassembled WGS sequence"/>
</dbReference>
<protein>
    <submittedName>
        <fullName evidence="1">Uncharacterized protein</fullName>
    </submittedName>
</protein>
<organism evidence="1 2">
    <name type="scientific">Pseudomonas fluorescens LMG 5329</name>
    <dbReference type="NCBI Taxonomy" id="1324332"/>
    <lineage>
        <taxon>Bacteria</taxon>
        <taxon>Pseudomonadati</taxon>
        <taxon>Pseudomonadota</taxon>
        <taxon>Gammaproteobacteria</taxon>
        <taxon>Pseudomonadales</taxon>
        <taxon>Pseudomonadaceae</taxon>
        <taxon>Pseudomonas</taxon>
    </lineage>
</organism>
<dbReference type="EMBL" id="ASGY01000146">
    <property type="protein sequence ID" value="KGE66204.1"/>
    <property type="molecule type" value="Genomic_DNA"/>
</dbReference>
<dbReference type="OrthoDB" id="6871774at2"/>
<evidence type="ECO:0000313" key="2">
    <source>
        <dbReference type="Proteomes" id="UP000030060"/>
    </source>
</evidence>
<gene>
    <name evidence="1" type="ORF">K814_0120010</name>
</gene>
<accession>A0A0A1YZ02</accession>
<name>A0A0A1YZ02_PSEFL</name>
<dbReference type="AlphaFoldDB" id="A0A0A1YZ02"/>
<evidence type="ECO:0000313" key="1">
    <source>
        <dbReference type="EMBL" id="KGE66204.1"/>
    </source>
</evidence>